<dbReference type="AlphaFoldDB" id="A0A0D0LWV4"/>
<dbReference type="Pfam" id="PF00072">
    <property type="entry name" value="Response_reg"/>
    <property type="match status" value="1"/>
</dbReference>
<dbReference type="Gene3D" id="1.10.10.10">
    <property type="entry name" value="Winged helix-like DNA-binding domain superfamily/Winged helix DNA-binding domain"/>
    <property type="match status" value="1"/>
</dbReference>
<evidence type="ECO:0000259" key="3">
    <source>
        <dbReference type="PROSITE" id="PS50043"/>
    </source>
</evidence>
<dbReference type="InterPro" id="IPR000792">
    <property type="entry name" value="Tscrpt_reg_LuxR_C"/>
</dbReference>
<dbReference type="SUPFAM" id="SSF46894">
    <property type="entry name" value="C-terminal effector domain of the bipartite response regulators"/>
    <property type="match status" value="1"/>
</dbReference>
<dbReference type="InterPro" id="IPR001789">
    <property type="entry name" value="Sig_transdc_resp-reg_receiver"/>
</dbReference>
<dbReference type="Proteomes" id="UP000032067">
    <property type="component" value="Unassembled WGS sequence"/>
</dbReference>
<evidence type="ECO:0000256" key="1">
    <source>
        <dbReference type="ARBA" id="ARBA00023125"/>
    </source>
</evidence>
<dbReference type="SUPFAM" id="SSF52172">
    <property type="entry name" value="CheY-like"/>
    <property type="match status" value="1"/>
</dbReference>
<dbReference type="Pfam" id="PF00196">
    <property type="entry name" value="GerE"/>
    <property type="match status" value="1"/>
</dbReference>
<dbReference type="PANTHER" id="PTHR43214:SF42">
    <property type="entry name" value="TRANSCRIPTIONAL REGULATORY PROTEIN DESR"/>
    <property type="match status" value="1"/>
</dbReference>
<dbReference type="SMART" id="SM00448">
    <property type="entry name" value="REC"/>
    <property type="match status" value="1"/>
</dbReference>
<keyword evidence="2" id="KW-0597">Phosphoprotein</keyword>
<dbReference type="SMART" id="SM00421">
    <property type="entry name" value="HTH_LUXR"/>
    <property type="match status" value="1"/>
</dbReference>
<evidence type="ECO:0000313" key="6">
    <source>
        <dbReference type="Proteomes" id="UP000032067"/>
    </source>
</evidence>
<feature type="modified residue" description="4-aspartylphosphate" evidence="2">
    <location>
        <position position="58"/>
    </location>
</feature>
<accession>A0A0D0LWV4</accession>
<dbReference type="GO" id="GO:0006355">
    <property type="term" value="P:regulation of DNA-templated transcription"/>
    <property type="evidence" value="ECO:0007669"/>
    <property type="project" value="InterPro"/>
</dbReference>
<dbReference type="InterPro" id="IPR011006">
    <property type="entry name" value="CheY-like_superfamily"/>
</dbReference>
<dbReference type="InterPro" id="IPR039420">
    <property type="entry name" value="WalR-like"/>
</dbReference>
<dbReference type="PROSITE" id="PS50110">
    <property type="entry name" value="RESPONSE_REGULATORY"/>
    <property type="match status" value="1"/>
</dbReference>
<dbReference type="GO" id="GO:0003677">
    <property type="term" value="F:DNA binding"/>
    <property type="evidence" value="ECO:0007669"/>
    <property type="project" value="UniProtKB-KW"/>
</dbReference>
<comment type="caution">
    <text evidence="5">The sequence shown here is derived from an EMBL/GenBank/DDBJ whole genome shotgun (WGS) entry which is preliminary data.</text>
</comment>
<organism evidence="5 6">
    <name type="scientific">Variovorax paradoxus</name>
    <dbReference type="NCBI Taxonomy" id="34073"/>
    <lineage>
        <taxon>Bacteria</taxon>
        <taxon>Pseudomonadati</taxon>
        <taxon>Pseudomonadota</taxon>
        <taxon>Betaproteobacteria</taxon>
        <taxon>Burkholderiales</taxon>
        <taxon>Comamonadaceae</taxon>
        <taxon>Variovorax</taxon>
    </lineage>
</organism>
<dbReference type="InterPro" id="IPR016032">
    <property type="entry name" value="Sig_transdc_resp-reg_C-effctor"/>
</dbReference>
<dbReference type="CDD" id="cd06170">
    <property type="entry name" value="LuxR_C_like"/>
    <property type="match status" value="1"/>
</dbReference>
<dbReference type="GO" id="GO:0000160">
    <property type="term" value="P:phosphorelay signal transduction system"/>
    <property type="evidence" value="ECO:0007669"/>
    <property type="project" value="InterPro"/>
</dbReference>
<feature type="domain" description="HTH luxR-type" evidence="3">
    <location>
        <begin position="137"/>
        <end position="202"/>
    </location>
</feature>
<dbReference type="Gene3D" id="3.40.50.2300">
    <property type="match status" value="1"/>
</dbReference>
<dbReference type="InterPro" id="IPR036388">
    <property type="entry name" value="WH-like_DNA-bd_sf"/>
</dbReference>
<evidence type="ECO:0000256" key="2">
    <source>
        <dbReference type="PROSITE-ProRule" id="PRU00169"/>
    </source>
</evidence>
<dbReference type="PANTHER" id="PTHR43214">
    <property type="entry name" value="TWO-COMPONENT RESPONSE REGULATOR"/>
    <property type="match status" value="1"/>
</dbReference>
<name>A0A0D0LWV4_VARPD</name>
<feature type="domain" description="Response regulatory" evidence="4">
    <location>
        <begin position="5"/>
        <end position="123"/>
    </location>
</feature>
<dbReference type="PROSITE" id="PS50043">
    <property type="entry name" value="HTH_LUXR_2"/>
    <property type="match status" value="1"/>
</dbReference>
<protein>
    <recommendedName>
        <fullName evidence="7">Two component transcriptional regulator, LuxR family</fullName>
    </recommendedName>
</protein>
<reference evidence="5 6" key="1">
    <citation type="submission" date="2014-12" db="EMBL/GenBank/DDBJ databases">
        <title>16Stimator: statistical estimation of ribosomal gene copy numbers from draft genome assemblies.</title>
        <authorList>
            <person name="Perisin M.A."/>
            <person name="Vetter M."/>
            <person name="Gilbert J.A."/>
            <person name="Bergelson J."/>
        </authorList>
    </citation>
    <scope>NUCLEOTIDE SEQUENCE [LARGE SCALE GENOMIC DNA]</scope>
    <source>
        <strain evidence="5 6">MEDvA23</strain>
    </source>
</reference>
<sequence length="216" mass="22985">MSMINVLFVEDQPLVSEATAEKIARSPHVANIEICNSAEKAVLALKATPDRWGLILLDLDVPGAVGLSLAMEIKKMGKEALTCILTGTYRADYIAQAKASGFQGYILKAIEIKELEASLEKAIAGEKVFPDIPDLSADSGAIRLTNRQCQCLEFVGAGHSTKEIARLLSLHPGTVNYHIDSAMEALGVKSRAHAVQKALQLGLLAGFAARSSDGNA</sequence>
<proteinExistence type="predicted"/>
<dbReference type="OrthoDB" id="8774353at2"/>
<dbReference type="PRINTS" id="PR00038">
    <property type="entry name" value="HTHLUXR"/>
</dbReference>
<evidence type="ECO:0000313" key="5">
    <source>
        <dbReference type="EMBL" id="KIQ22994.1"/>
    </source>
</evidence>
<evidence type="ECO:0000259" key="4">
    <source>
        <dbReference type="PROSITE" id="PS50110"/>
    </source>
</evidence>
<evidence type="ECO:0008006" key="7">
    <source>
        <dbReference type="Google" id="ProtNLM"/>
    </source>
</evidence>
<keyword evidence="1" id="KW-0238">DNA-binding</keyword>
<dbReference type="EMBL" id="JXQQ01000078">
    <property type="protein sequence ID" value="KIQ22994.1"/>
    <property type="molecule type" value="Genomic_DNA"/>
</dbReference>
<gene>
    <name evidence="5" type="ORF">RT97_26010</name>
</gene>